<dbReference type="GO" id="GO:0005634">
    <property type="term" value="C:nucleus"/>
    <property type="evidence" value="ECO:0007669"/>
    <property type="project" value="UniProtKB-SubCell"/>
</dbReference>
<evidence type="ECO:0000256" key="5">
    <source>
        <dbReference type="ARBA" id="ARBA00014447"/>
    </source>
</evidence>
<evidence type="ECO:0000313" key="14">
    <source>
        <dbReference type="RefSeq" id="XP_020662734.2"/>
    </source>
</evidence>
<feature type="compositionally biased region" description="Basic residues" evidence="12">
    <location>
        <begin position="16"/>
        <end position="25"/>
    </location>
</feature>
<keyword evidence="7" id="KW-0524">Neurogenesis</keyword>
<dbReference type="RefSeq" id="XP_072839242.1">
    <property type="nucleotide sequence ID" value="XM_072983141.1"/>
</dbReference>
<name>A0A6J0UWZ3_9SAUR</name>
<comment type="similarity">
    <text evidence="3">Belongs to the RITA family.</text>
</comment>
<dbReference type="InterPro" id="IPR031418">
    <property type="entry name" value="RITA1"/>
</dbReference>
<sequence>MKTSAGSGSETPQPPRKGRGSRTKAKASYVDESLFGSPAGHRTVGSEFDPPWVDNKARAPKPLLWSPESNSSKTSSLATTPRKRNKYRLKNHTPSYCDETLFGPKPGGQEWAASWTARCEVAKLRPLLWTPPSAPRDPPVLSSHPKEAPLRAVHRDTPRSQGQEGSGARYGEHAFRKQPKSCSGGFSQDVSRRPRSQSLTRLDGASDRLPSSAGKPRTSKPKEQLFPASSRGSPSEHSTKGLSGSLSARMTRAANAGKSRPPWK</sequence>
<evidence type="ECO:0000256" key="2">
    <source>
        <dbReference type="ARBA" id="ARBA00004496"/>
    </source>
</evidence>
<dbReference type="GO" id="GO:0007219">
    <property type="term" value="P:Notch signaling pathway"/>
    <property type="evidence" value="ECO:0007669"/>
    <property type="project" value="UniProtKB-KW"/>
</dbReference>
<feature type="compositionally biased region" description="Polar residues" evidence="12">
    <location>
        <begin position="1"/>
        <end position="11"/>
    </location>
</feature>
<comment type="function">
    <text evidence="10">Tubulin-binding protein that acts as a negative regulator of Notch signaling pathway. Shuttles between the cytoplasm and the nucleus and mediates the nuclear export of RBPJ/RBPSUH, thereby preventing the interaction between RBPJ/RBPSUH and NICD product of Notch proteins (Notch intracellular domain), leading to down-regulate Notch-mediated transcription. May play a role in neurogenesis.</text>
</comment>
<comment type="subunit">
    <text evidence="4">Interacts with RBPJ/RBPSUH.</text>
</comment>
<evidence type="ECO:0000256" key="7">
    <source>
        <dbReference type="ARBA" id="ARBA00022902"/>
    </source>
</evidence>
<evidence type="ECO:0000256" key="6">
    <source>
        <dbReference type="ARBA" id="ARBA00022490"/>
    </source>
</evidence>
<dbReference type="AlphaFoldDB" id="A0A6J0UWZ3"/>
<keyword evidence="6" id="KW-0963">Cytoplasm</keyword>
<dbReference type="KEGG" id="pvt:110086261"/>
<dbReference type="GO" id="GO:0045746">
    <property type="term" value="P:negative regulation of Notch signaling pathway"/>
    <property type="evidence" value="ECO:0007669"/>
    <property type="project" value="TreeGrafter"/>
</dbReference>
<keyword evidence="9" id="KW-0539">Nucleus</keyword>
<evidence type="ECO:0000256" key="1">
    <source>
        <dbReference type="ARBA" id="ARBA00004123"/>
    </source>
</evidence>
<evidence type="ECO:0000256" key="4">
    <source>
        <dbReference type="ARBA" id="ARBA00011667"/>
    </source>
</evidence>
<protein>
    <recommendedName>
        <fullName evidence="5">RBPJ-interacting and tubulin-associated protein 1</fullName>
    </recommendedName>
    <alternativeName>
        <fullName evidence="11">RBPJ-interacting and tubulin-associated protein</fullName>
    </alternativeName>
</protein>
<feature type="compositionally biased region" description="Polar residues" evidence="12">
    <location>
        <begin position="230"/>
        <end position="248"/>
    </location>
</feature>
<evidence type="ECO:0000256" key="9">
    <source>
        <dbReference type="ARBA" id="ARBA00023242"/>
    </source>
</evidence>
<feature type="region of interest" description="Disordered" evidence="12">
    <location>
        <begin position="126"/>
        <end position="264"/>
    </location>
</feature>
<dbReference type="Pfam" id="PF17066">
    <property type="entry name" value="RITA"/>
    <property type="match status" value="1"/>
</dbReference>
<evidence type="ECO:0000256" key="10">
    <source>
        <dbReference type="ARBA" id="ARBA00024957"/>
    </source>
</evidence>
<dbReference type="GO" id="GO:0007399">
    <property type="term" value="P:nervous system development"/>
    <property type="evidence" value="ECO:0007669"/>
    <property type="project" value="UniProtKB-KW"/>
</dbReference>
<dbReference type="CTD" id="84934"/>
<dbReference type="RefSeq" id="XP_072839243.1">
    <property type="nucleotide sequence ID" value="XM_072983142.1"/>
</dbReference>
<dbReference type="GO" id="GO:0005737">
    <property type="term" value="C:cytoplasm"/>
    <property type="evidence" value="ECO:0007669"/>
    <property type="project" value="UniProtKB-SubCell"/>
</dbReference>
<feature type="region of interest" description="Disordered" evidence="12">
    <location>
        <begin position="1"/>
        <end position="103"/>
    </location>
</feature>
<dbReference type="InParanoid" id="A0A6J0UWZ3"/>
<evidence type="ECO:0000256" key="3">
    <source>
        <dbReference type="ARBA" id="ARBA00010906"/>
    </source>
</evidence>
<dbReference type="PANTHER" id="PTHR34917">
    <property type="entry name" value="RBPJ-INTERACTING AND TUBULIN-ASSOCIATED PROTEIN 1"/>
    <property type="match status" value="1"/>
</dbReference>
<proteinExistence type="inferred from homology"/>
<evidence type="ECO:0000313" key="20">
    <source>
        <dbReference type="RefSeq" id="XP_072839247.1"/>
    </source>
</evidence>
<reference evidence="14 15" key="1">
    <citation type="submission" date="2025-05" db="UniProtKB">
        <authorList>
            <consortium name="RefSeq"/>
        </authorList>
    </citation>
    <scope>IDENTIFICATION</scope>
</reference>
<feature type="compositionally biased region" description="Basic and acidic residues" evidence="12">
    <location>
        <begin position="144"/>
        <end position="158"/>
    </location>
</feature>
<evidence type="ECO:0000313" key="18">
    <source>
        <dbReference type="RefSeq" id="XP_072839245.1"/>
    </source>
</evidence>
<organism evidence="13 14">
    <name type="scientific">Pogona vitticeps</name>
    <name type="common">central bearded dragon</name>
    <dbReference type="NCBI Taxonomy" id="103695"/>
    <lineage>
        <taxon>Eukaryota</taxon>
        <taxon>Metazoa</taxon>
        <taxon>Chordata</taxon>
        <taxon>Craniata</taxon>
        <taxon>Vertebrata</taxon>
        <taxon>Euteleostomi</taxon>
        <taxon>Lepidosauria</taxon>
        <taxon>Squamata</taxon>
        <taxon>Bifurcata</taxon>
        <taxon>Unidentata</taxon>
        <taxon>Episquamata</taxon>
        <taxon>Toxicofera</taxon>
        <taxon>Iguania</taxon>
        <taxon>Acrodonta</taxon>
        <taxon>Agamidae</taxon>
        <taxon>Amphibolurinae</taxon>
        <taxon>Pogona</taxon>
    </lineage>
</organism>
<evidence type="ECO:0000256" key="11">
    <source>
        <dbReference type="ARBA" id="ARBA00031318"/>
    </source>
</evidence>
<evidence type="ECO:0000313" key="13">
    <source>
        <dbReference type="Proteomes" id="UP001652642"/>
    </source>
</evidence>
<evidence type="ECO:0000313" key="19">
    <source>
        <dbReference type="RefSeq" id="XP_072839246.1"/>
    </source>
</evidence>
<keyword evidence="8" id="KW-0914">Notch signaling pathway</keyword>
<evidence type="ECO:0000313" key="17">
    <source>
        <dbReference type="RefSeq" id="XP_072839244.1"/>
    </source>
</evidence>
<feature type="compositionally biased region" description="Basic residues" evidence="12">
    <location>
        <begin position="81"/>
        <end position="91"/>
    </location>
</feature>
<evidence type="ECO:0000313" key="16">
    <source>
        <dbReference type="RefSeq" id="XP_072839243.1"/>
    </source>
</evidence>
<dbReference type="GeneID" id="110086261"/>
<dbReference type="RefSeq" id="XP_020662734.2">
    <property type="nucleotide sequence ID" value="XM_020807075.2"/>
</dbReference>
<gene>
    <name evidence="14 15 16 17 18 19 20" type="primary">RITA1</name>
</gene>
<accession>A0A6J0UWZ3</accession>
<dbReference type="PANTHER" id="PTHR34917:SF1">
    <property type="entry name" value="RBPJ-INTERACTING AND TUBULIN-ASSOCIATED PROTEIN 1"/>
    <property type="match status" value="1"/>
</dbReference>
<comment type="subcellular location">
    <subcellularLocation>
        <location evidence="2">Cytoplasm</location>
    </subcellularLocation>
    <subcellularLocation>
        <location evidence="1">Nucleus</location>
    </subcellularLocation>
</comment>
<keyword evidence="13" id="KW-1185">Reference proteome</keyword>
<dbReference type="GO" id="GO:0015631">
    <property type="term" value="F:tubulin binding"/>
    <property type="evidence" value="ECO:0007669"/>
    <property type="project" value="InterPro"/>
</dbReference>
<dbReference type="GO" id="GO:0051168">
    <property type="term" value="P:nuclear export"/>
    <property type="evidence" value="ECO:0007669"/>
    <property type="project" value="InterPro"/>
</dbReference>
<dbReference type="RefSeq" id="XP_072839246.1">
    <property type="nucleotide sequence ID" value="XM_072983145.1"/>
</dbReference>
<evidence type="ECO:0000256" key="12">
    <source>
        <dbReference type="SAM" id="MobiDB-lite"/>
    </source>
</evidence>
<dbReference type="RefSeq" id="XP_072839244.1">
    <property type="nucleotide sequence ID" value="XM_072983143.1"/>
</dbReference>
<dbReference type="RefSeq" id="XP_072839247.1">
    <property type="nucleotide sequence ID" value="XM_072983146.1"/>
</dbReference>
<feature type="compositionally biased region" description="Polar residues" evidence="12">
    <location>
        <begin position="180"/>
        <end position="189"/>
    </location>
</feature>
<evidence type="ECO:0000256" key="8">
    <source>
        <dbReference type="ARBA" id="ARBA00022976"/>
    </source>
</evidence>
<evidence type="ECO:0000313" key="15">
    <source>
        <dbReference type="RefSeq" id="XP_072839242.1"/>
    </source>
</evidence>
<dbReference type="RefSeq" id="XP_072839245.1">
    <property type="nucleotide sequence ID" value="XM_072983144.1"/>
</dbReference>
<dbReference type="OrthoDB" id="10061257at2759"/>
<feature type="compositionally biased region" description="Polar residues" evidence="12">
    <location>
        <begin position="67"/>
        <end position="79"/>
    </location>
</feature>
<dbReference type="Proteomes" id="UP001652642">
    <property type="component" value="Chromosome 14"/>
</dbReference>